<dbReference type="RefSeq" id="WP_073118290.1">
    <property type="nucleotide sequence ID" value="NZ_BMEN01000001.1"/>
</dbReference>
<proteinExistence type="predicted"/>
<evidence type="ECO:0008006" key="3">
    <source>
        <dbReference type="Google" id="ProtNLM"/>
    </source>
</evidence>
<dbReference type="Pfam" id="PF14092">
    <property type="entry name" value="DUF4270"/>
    <property type="match status" value="1"/>
</dbReference>
<dbReference type="OrthoDB" id="1466062at2"/>
<protein>
    <recommendedName>
        <fullName evidence="3">DUF4270 domain-containing protein</fullName>
    </recommendedName>
</protein>
<evidence type="ECO:0000313" key="2">
    <source>
        <dbReference type="Proteomes" id="UP000184109"/>
    </source>
</evidence>
<dbReference type="STRING" id="1195760.SAMN05444281_0715"/>
<dbReference type="AlphaFoldDB" id="A0A1M5T614"/>
<evidence type="ECO:0000313" key="1">
    <source>
        <dbReference type="EMBL" id="SHH46195.1"/>
    </source>
</evidence>
<keyword evidence="2" id="KW-1185">Reference proteome</keyword>
<reference evidence="2" key="1">
    <citation type="submission" date="2016-11" db="EMBL/GenBank/DDBJ databases">
        <authorList>
            <person name="Varghese N."/>
            <person name="Submissions S."/>
        </authorList>
    </citation>
    <scope>NUCLEOTIDE SEQUENCE [LARGE SCALE GENOMIC DNA]</scope>
    <source>
        <strain evidence="2">DSM 100572</strain>
    </source>
</reference>
<dbReference type="Proteomes" id="UP000184109">
    <property type="component" value="Unassembled WGS sequence"/>
</dbReference>
<organism evidence="1 2">
    <name type="scientific">Wenyingzhuangia marina</name>
    <dbReference type="NCBI Taxonomy" id="1195760"/>
    <lineage>
        <taxon>Bacteria</taxon>
        <taxon>Pseudomonadati</taxon>
        <taxon>Bacteroidota</taxon>
        <taxon>Flavobacteriia</taxon>
        <taxon>Flavobacteriales</taxon>
        <taxon>Flavobacteriaceae</taxon>
        <taxon>Wenyingzhuangia</taxon>
    </lineage>
</organism>
<sequence length="476" mass="52725">MRLLNIKNFKTIAALGTMVFFMSCTSDVVTNTGGLIDNNNFYKDTINVDPILSTVEIDTVRTNLLSTYLLGEYIDPKLGTLKASIVGQIVPERYPLRRTLNDTLNAITTTSDVATVLELPLPLVNKAGSTDEFEIANLVGDVTSSIDITVATFTTYLEQVNADAKPRIYYSDGTNNAGTKESLGDETVLGFKNDIAIKATYTEADSLLYSLNINLDNDHFKTELLDKLDEKTIANDDDFKLLFKGLKITAIKDGVGYAIPFDLSKARLRINYKNTITATDTVIERDKELTFKFQGAVYDLYDHDHANSNEPNKVYVQGAGGYETSIDISTLIADNSVVSQSENWLINLAKIKIYLDEIEEQNLQNFYLYGIKTDGSVKIIDDYITLGVGSVNGIVAYEDVEDKKDPYIQFFITDFIKKSLAKGDIVELRVRAREASDAGSVISYKSTTAKGAILLNDVTSVKAPKLEVIYSKIVDY</sequence>
<dbReference type="PROSITE" id="PS51257">
    <property type="entry name" value="PROKAR_LIPOPROTEIN"/>
    <property type="match status" value="1"/>
</dbReference>
<name>A0A1M5T614_9FLAO</name>
<accession>A0A1M5T614</accession>
<dbReference type="EMBL" id="FQXQ01000001">
    <property type="protein sequence ID" value="SHH46195.1"/>
    <property type="molecule type" value="Genomic_DNA"/>
</dbReference>
<gene>
    <name evidence="1" type="ORF">SAMN05444281_0715</name>
</gene>
<dbReference type="InterPro" id="IPR025366">
    <property type="entry name" value="DUF4270"/>
</dbReference>